<comment type="caution">
    <text evidence="1">The sequence shown here is derived from an EMBL/GenBank/DDBJ whole genome shotgun (WGS) entry which is preliminary data.</text>
</comment>
<protein>
    <recommendedName>
        <fullName evidence="3">DUF4238 domain-containing protein</fullName>
    </recommendedName>
</protein>
<reference evidence="2" key="1">
    <citation type="submission" date="2023-07" db="EMBL/GenBank/DDBJ databases">
        <title>Chryseobacterium sp. strain PBS4-4 Genome sequencing and assembly.</title>
        <authorList>
            <person name="Jung Y."/>
        </authorList>
    </citation>
    <scope>NUCLEOTIDE SEQUENCE [LARGE SCALE GENOMIC DNA]</scope>
    <source>
        <strain evidence="2">PBS4-4</strain>
    </source>
</reference>
<dbReference type="RefSeq" id="WP_263003998.1">
    <property type="nucleotide sequence ID" value="NZ_JAOTEM010000004.1"/>
</dbReference>
<sequence>MNIVFLKYISSKKKYIFRLVNGQSDRIDFLEMRVYFNRKFMTCTLKSVHDQSLFEKDLPFHSDGFFNRHTFLFNSNPIDSWFPESVTYRFEHSAESLTECLSQISQDLTNQGRSFFTTDVELSPIFLLGRNYIDELQVDKDQLASELQYETDIGRFFKMIENETYKDLIDHLSEVWIFPKEDDLRDYSLEDKKYYFAFNLLYYHINQGRKKVIRNSIYRDQ</sequence>
<keyword evidence="2" id="KW-1185">Reference proteome</keyword>
<organism evidence="1 2">
    <name type="scientific">Chryseobacterium edaphi</name>
    <dbReference type="NCBI Taxonomy" id="2976532"/>
    <lineage>
        <taxon>Bacteria</taxon>
        <taxon>Pseudomonadati</taxon>
        <taxon>Bacteroidota</taxon>
        <taxon>Flavobacteriia</taxon>
        <taxon>Flavobacteriales</taxon>
        <taxon>Weeksellaceae</taxon>
        <taxon>Chryseobacterium group</taxon>
        <taxon>Chryseobacterium</taxon>
    </lineage>
</organism>
<dbReference type="EMBL" id="JAOTEM010000004">
    <property type="protein sequence ID" value="MCU7618485.1"/>
    <property type="molecule type" value="Genomic_DNA"/>
</dbReference>
<accession>A0ABT2WCY8</accession>
<proteinExistence type="predicted"/>
<evidence type="ECO:0000313" key="2">
    <source>
        <dbReference type="Proteomes" id="UP001208649"/>
    </source>
</evidence>
<evidence type="ECO:0008006" key="3">
    <source>
        <dbReference type="Google" id="ProtNLM"/>
    </source>
</evidence>
<evidence type="ECO:0000313" key="1">
    <source>
        <dbReference type="EMBL" id="MCU7618485.1"/>
    </source>
</evidence>
<name>A0ABT2WCY8_9FLAO</name>
<gene>
    <name evidence="1" type="ORF">NZ698_14890</name>
</gene>
<dbReference type="Proteomes" id="UP001208649">
    <property type="component" value="Unassembled WGS sequence"/>
</dbReference>